<comment type="caution">
    <text evidence="2">The sequence shown here is derived from an EMBL/GenBank/DDBJ whole genome shotgun (WGS) entry which is preliminary data.</text>
</comment>
<organism evidence="2 3">
    <name type="scientific">Saccharopolyspora gregorii</name>
    <dbReference type="NCBI Taxonomy" id="33914"/>
    <lineage>
        <taxon>Bacteria</taxon>
        <taxon>Bacillati</taxon>
        <taxon>Actinomycetota</taxon>
        <taxon>Actinomycetes</taxon>
        <taxon>Pseudonocardiales</taxon>
        <taxon>Pseudonocardiaceae</taxon>
        <taxon>Saccharopolyspora</taxon>
    </lineage>
</organism>
<reference evidence="3" key="1">
    <citation type="journal article" date="2019" name="Int. J. Syst. Evol. Microbiol.">
        <title>The Global Catalogue of Microorganisms (GCM) 10K type strain sequencing project: providing services to taxonomists for standard genome sequencing and annotation.</title>
        <authorList>
            <consortium name="The Broad Institute Genomics Platform"/>
            <consortium name="The Broad Institute Genome Sequencing Center for Infectious Disease"/>
            <person name="Wu L."/>
            <person name="Ma J."/>
        </authorList>
    </citation>
    <scope>NUCLEOTIDE SEQUENCE [LARGE SCALE GENOMIC DNA]</scope>
    <source>
        <strain evidence="3">JCM 9687</strain>
    </source>
</reference>
<evidence type="ECO:0000256" key="1">
    <source>
        <dbReference type="SAM" id="SignalP"/>
    </source>
</evidence>
<feature type="signal peptide" evidence="1">
    <location>
        <begin position="1"/>
        <end position="25"/>
    </location>
</feature>
<proteinExistence type="predicted"/>
<dbReference type="Proteomes" id="UP001500483">
    <property type="component" value="Unassembled WGS sequence"/>
</dbReference>
<accession>A0ABP6RWX5</accession>
<name>A0ABP6RWX5_9PSEU</name>
<sequence length="125" mass="12243">MRMRNLTLAVAGAGLLLGAPGVALAAGGDELHVTADGLVKPNQEITVTADCPGLGATATSSFGSVARLGPAADAGVLIGSLRVPNQVPAPEGDANTITVRCDSGETGWISLPDAGNSGSQRPAGL</sequence>
<evidence type="ECO:0008006" key="4">
    <source>
        <dbReference type="Google" id="ProtNLM"/>
    </source>
</evidence>
<protein>
    <recommendedName>
        <fullName evidence="4">Secreted protein</fullName>
    </recommendedName>
</protein>
<gene>
    <name evidence="2" type="ORF">GCM10020366_49850</name>
</gene>
<keyword evidence="3" id="KW-1185">Reference proteome</keyword>
<feature type="chain" id="PRO_5046969827" description="Secreted protein" evidence="1">
    <location>
        <begin position="26"/>
        <end position="125"/>
    </location>
</feature>
<evidence type="ECO:0000313" key="3">
    <source>
        <dbReference type="Proteomes" id="UP001500483"/>
    </source>
</evidence>
<dbReference type="EMBL" id="BAAAYK010000038">
    <property type="protein sequence ID" value="GAA3362334.1"/>
    <property type="molecule type" value="Genomic_DNA"/>
</dbReference>
<dbReference type="RefSeq" id="WP_344929764.1">
    <property type="nucleotide sequence ID" value="NZ_BAAAYK010000038.1"/>
</dbReference>
<keyword evidence="1" id="KW-0732">Signal</keyword>
<evidence type="ECO:0000313" key="2">
    <source>
        <dbReference type="EMBL" id="GAA3362334.1"/>
    </source>
</evidence>